<protein>
    <submittedName>
        <fullName evidence="5">Lamin tail domain-containing protein</fullName>
    </submittedName>
</protein>
<dbReference type="CDD" id="cd00063">
    <property type="entry name" value="FN3"/>
    <property type="match status" value="1"/>
</dbReference>
<dbReference type="Proteomes" id="UP001291309">
    <property type="component" value="Unassembled WGS sequence"/>
</dbReference>
<dbReference type="InterPro" id="IPR036866">
    <property type="entry name" value="RibonucZ/Hydroxyglut_hydro"/>
</dbReference>
<feature type="domain" description="LTD" evidence="4">
    <location>
        <begin position="483"/>
        <end position="602"/>
    </location>
</feature>
<dbReference type="SUPFAM" id="SSF49265">
    <property type="entry name" value="Fibronectin type III"/>
    <property type="match status" value="1"/>
</dbReference>
<evidence type="ECO:0000259" key="3">
    <source>
        <dbReference type="PROSITE" id="PS50853"/>
    </source>
</evidence>
<feature type="region of interest" description="Disordered" evidence="1">
    <location>
        <begin position="376"/>
        <end position="395"/>
    </location>
</feature>
<dbReference type="InterPro" id="IPR052159">
    <property type="entry name" value="Competence_DNA_uptake"/>
</dbReference>
<feature type="domain" description="Fibronectin type-III" evidence="3">
    <location>
        <begin position="301"/>
        <end position="391"/>
    </location>
</feature>
<dbReference type="Pfam" id="PF00932">
    <property type="entry name" value="LTD"/>
    <property type="match status" value="1"/>
</dbReference>
<gene>
    <name evidence="5" type="ORF">SYV04_03880</name>
</gene>
<dbReference type="EMBL" id="JAXIVS010000001">
    <property type="protein sequence ID" value="MDY7225503.1"/>
    <property type="molecule type" value="Genomic_DNA"/>
</dbReference>
<feature type="region of interest" description="Disordered" evidence="1">
    <location>
        <begin position="283"/>
        <end position="302"/>
    </location>
</feature>
<evidence type="ECO:0000313" key="5">
    <source>
        <dbReference type="EMBL" id="MDY7225503.1"/>
    </source>
</evidence>
<reference evidence="5 6" key="1">
    <citation type="submission" date="2023-12" db="EMBL/GenBank/DDBJ databases">
        <title>the genome sequence of Hyalangium sp. s54d21.</title>
        <authorList>
            <person name="Zhang X."/>
        </authorList>
    </citation>
    <scope>NUCLEOTIDE SEQUENCE [LARGE SCALE GENOMIC DNA]</scope>
    <source>
        <strain evidence="6">s54d21</strain>
    </source>
</reference>
<dbReference type="InterPro" id="IPR013783">
    <property type="entry name" value="Ig-like_fold"/>
</dbReference>
<dbReference type="SUPFAM" id="SSF74853">
    <property type="entry name" value="Lamin A/C globular tail domain"/>
    <property type="match status" value="1"/>
</dbReference>
<dbReference type="Pfam" id="PF00753">
    <property type="entry name" value="Lactamase_B"/>
    <property type="match status" value="1"/>
</dbReference>
<keyword evidence="2" id="KW-0732">Signal</keyword>
<dbReference type="PANTHER" id="PTHR30619">
    <property type="entry name" value="DNA INTERNALIZATION/COMPETENCE PROTEIN COMEC/REC2"/>
    <property type="match status" value="1"/>
</dbReference>
<evidence type="ECO:0000259" key="4">
    <source>
        <dbReference type="PROSITE" id="PS51841"/>
    </source>
</evidence>
<evidence type="ECO:0000256" key="2">
    <source>
        <dbReference type="SAM" id="SignalP"/>
    </source>
</evidence>
<feature type="compositionally biased region" description="Polar residues" evidence="1">
    <location>
        <begin position="283"/>
        <end position="299"/>
    </location>
</feature>
<dbReference type="RefSeq" id="WP_321544213.1">
    <property type="nucleotide sequence ID" value="NZ_JAXIVS010000001.1"/>
</dbReference>
<feature type="compositionally biased region" description="Polar residues" evidence="1">
    <location>
        <begin position="378"/>
        <end position="388"/>
    </location>
</feature>
<dbReference type="CDD" id="cd07731">
    <property type="entry name" value="ComA-like_MBL-fold"/>
    <property type="match status" value="1"/>
</dbReference>
<dbReference type="InterPro" id="IPR001279">
    <property type="entry name" value="Metallo-B-lactamas"/>
</dbReference>
<evidence type="ECO:0000313" key="6">
    <source>
        <dbReference type="Proteomes" id="UP001291309"/>
    </source>
</evidence>
<dbReference type="Gene3D" id="2.60.40.1260">
    <property type="entry name" value="Lamin Tail domain"/>
    <property type="match status" value="1"/>
</dbReference>
<keyword evidence="6" id="KW-1185">Reference proteome</keyword>
<proteinExistence type="predicted"/>
<dbReference type="InterPro" id="IPR001322">
    <property type="entry name" value="Lamin_tail_dom"/>
</dbReference>
<dbReference type="SMART" id="SM00849">
    <property type="entry name" value="Lactamase_B"/>
    <property type="match status" value="1"/>
</dbReference>
<dbReference type="Gene3D" id="2.60.40.10">
    <property type="entry name" value="Immunoglobulins"/>
    <property type="match status" value="1"/>
</dbReference>
<organism evidence="5 6">
    <name type="scientific">Hyalangium rubrum</name>
    <dbReference type="NCBI Taxonomy" id="3103134"/>
    <lineage>
        <taxon>Bacteria</taxon>
        <taxon>Pseudomonadati</taxon>
        <taxon>Myxococcota</taxon>
        <taxon>Myxococcia</taxon>
        <taxon>Myxococcales</taxon>
        <taxon>Cystobacterineae</taxon>
        <taxon>Archangiaceae</taxon>
        <taxon>Hyalangium</taxon>
    </lineage>
</organism>
<dbReference type="InterPro" id="IPR035681">
    <property type="entry name" value="ComA-like_MBL"/>
</dbReference>
<sequence length="646" mass="66836">MRSPRPSLVPLICCLALLPTLALAQNLRFTTIDIGQGDSAVLVAPSGCAVLFDGGPTGSGRTIKTYLKSIGVTRLQMVFVSHMHADHMGGIDEVDVGTDAVPIDAVYDHGGTYDSGAYDEYVAHFGARRQTASLGQTFSLCNEVTLKVVNSGSTHSDENSKSVAVKISYGSFDALVGGDLTGISPDIEAVLAPRVGEVELYKVHHHGSKYSSNAPFLAALLPTVSFISVGIGNTYGHPTPECLARLADVGSAVWMTEDPSINQKLGHIALTSADGSSFTVSQGSVSTTYPSKTPDTQAPTAPGSLVASAASFSEIDLSWSASTDNKGVTGYRVYRSDNGSSFSQAGTSSTLGFADLGLSSNTPYWYQVSALDEAGNESPVSNTASATTPAEPGLHLTLTSPNGGEIWKGGSRQNITWSSSSVSNVKIEYTLFNSGPWTVIASSVAASTGSYTWTLPNTDSARVRIRVSDAQNGIPVDTSDNVFTLTASRPSQVIINEILANEPGSSTGSEFIELVNAGGVTVDLAGWTLWDGAAARHTFPTGTLLAPGKALVVFASSTAIPSGMTNAMGASTGVLSLNNTGDTVSLRTGAKNLLVDSYTYTGAQASVDGVSINRNPDASATGAFVLHTTLSPRSSSPGARTSGAAF</sequence>
<dbReference type="InterPro" id="IPR036116">
    <property type="entry name" value="FN3_sf"/>
</dbReference>
<dbReference type="InterPro" id="IPR036415">
    <property type="entry name" value="Lamin_tail_dom_sf"/>
</dbReference>
<dbReference type="Gene3D" id="3.60.15.10">
    <property type="entry name" value="Ribonuclease Z/Hydroxyacylglutathione hydrolase-like"/>
    <property type="match status" value="1"/>
</dbReference>
<feature type="chain" id="PRO_5046197114" evidence="2">
    <location>
        <begin position="25"/>
        <end position="646"/>
    </location>
</feature>
<dbReference type="SUPFAM" id="SSF56281">
    <property type="entry name" value="Metallo-hydrolase/oxidoreductase"/>
    <property type="match status" value="1"/>
</dbReference>
<name>A0ABU5GWD1_9BACT</name>
<accession>A0ABU5GWD1</accession>
<comment type="caution">
    <text evidence="5">The sequence shown here is derived from an EMBL/GenBank/DDBJ whole genome shotgun (WGS) entry which is preliminary data.</text>
</comment>
<dbReference type="InterPro" id="IPR003961">
    <property type="entry name" value="FN3_dom"/>
</dbReference>
<dbReference type="SMART" id="SM00060">
    <property type="entry name" value="FN3"/>
    <property type="match status" value="1"/>
</dbReference>
<dbReference type="PROSITE" id="PS51841">
    <property type="entry name" value="LTD"/>
    <property type="match status" value="1"/>
</dbReference>
<dbReference type="PANTHER" id="PTHR30619:SF1">
    <property type="entry name" value="RECOMBINATION PROTEIN 2"/>
    <property type="match status" value="1"/>
</dbReference>
<evidence type="ECO:0000256" key="1">
    <source>
        <dbReference type="SAM" id="MobiDB-lite"/>
    </source>
</evidence>
<feature type="signal peptide" evidence="2">
    <location>
        <begin position="1"/>
        <end position="24"/>
    </location>
</feature>
<dbReference type="PROSITE" id="PS50853">
    <property type="entry name" value="FN3"/>
    <property type="match status" value="1"/>
</dbReference>